<dbReference type="Gene3D" id="1.10.8.60">
    <property type="match status" value="1"/>
</dbReference>
<keyword evidence="4" id="KW-0067">ATP-binding</keyword>
<keyword evidence="5" id="KW-0647">Proteasome</keyword>
<dbReference type="GO" id="GO:0005737">
    <property type="term" value="C:cytoplasm"/>
    <property type="evidence" value="ECO:0007669"/>
    <property type="project" value="UniProtKB-SubCell"/>
</dbReference>
<dbReference type="Proteomes" id="UP000663844">
    <property type="component" value="Unassembled WGS sequence"/>
</dbReference>
<organism evidence="7 8">
    <name type="scientific">Adineta steineri</name>
    <dbReference type="NCBI Taxonomy" id="433720"/>
    <lineage>
        <taxon>Eukaryota</taxon>
        <taxon>Metazoa</taxon>
        <taxon>Spiralia</taxon>
        <taxon>Gnathifera</taxon>
        <taxon>Rotifera</taxon>
        <taxon>Eurotatoria</taxon>
        <taxon>Bdelloidea</taxon>
        <taxon>Adinetida</taxon>
        <taxon>Adinetidae</taxon>
        <taxon>Adineta</taxon>
    </lineage>
</organism>
<keyword evidence="3" id="KW-0547">Nucleotide-binding</keyword>
<evidence type="ECO:0000313" key="7">
    <source>
        <dbReference type="EMBL" id="CAF3785289.1"/>
    </source>
</evidence>
<dbReference type="GO" id="GO:0000502">
    <property type="term" value="C:proteasome complex"/>
    <property type="evidence" value="ECO:0007669"/>
    <property type="project" value="UniProtKB-KW"/>
</dbReference>
<accession>A0A819AK89</accession>
<name>A0A819AK89_9BILA</name>
<comment type="caution">
    <text evidence="7">The sequence shown here is derived from an EMBL/GenBank/DDBJ whole genome shotgun (WGS) entry which is preliminary data.</text>
</comment>
<sequence>MAMNRIVRKIEFPITDKEARLDILKIQSYKMNLIRGINLRKIAEMMPDASSAEDVSTEVEIYALRERCVHETQEDFELAVIKIKLFKDKNKLLLVFK</sequence>
<evidence type="ECO:0000313" key="8">
    <source>
        <dbReference type="Proteomes" id="UP000663844"/>
    </source>
</evidence>
<gene>
    <name evidence="6" type="ORF">JYZ213_LOCUS33439</name>
    <name evidence="7" type="ORF">OXD698_LOCUS17364</name>
</gene>
<dbReference type="FunFam" id="1.10.8.60:FF:000006">
    <property type="entry name" value="26S protease regulatory subunit 8"/>
    <property type="match status" value="1"/>
</dbReference>
<evidence type="ECO:0000256" key="4">
    <source>
        <dbReference type="ARBA" id="ARBA00022840"/>
    </source>
</evidence>
<evidence type="ECO:0000256" key="3">
    <source>
        <dbReference type="ARBA" id="ARBA00022741"/>
    </source>
</evidence>
<reference evidence="7" key="1">
    <citation type="submission" date="2021-02" db="EMBL/GenBank/DDBJ databases">
        <authorList>
            <person name="Nowell W R."/>
        </authorList>
    </citation>
    <scope>NUCLEOTIDE SEQUENCE</scope>
</reference>
<evidence type="ECO:0000256" key="2">
    <source>
        <dbReference type="ARBA" id="ARBA00022490"/>
    </source>
</evidence>
<proteinExistence type="predicted"/>
<comment type="subcellular location">
    <subcellularLocation>
        <location evidence="1">Cytoplasm</location>
    </subcellularLocation>
</comment>
<protein>
    <submittedName>
        <fullName evidence="7">Uncharacterized protein</fullName>
    </submittedName>
</protein>
<keyword evidence="2" id="KW-0963">Cytoplasm</keyword>
<evidence type="ECO:0000256" key="5">
    <source>
        <dbReference type="ARBA" id="ARBA00022942"/>
    </source>
</evidence>
<dbReference type="AlphaFoldDB" id="A0A819AK89"/>
<dbReference type="InterPro" id="IPR050221">
    <property type="entry name" value="26S_Proteasome_ATPase"/>
</dbReference>
<evidence type="ECO:0000256" key="1">
    <source>
        <dbReference type="ARBA" id="ARBA00004496"/>
    </source>
</evidence>
<dbReference type="Proteomes" id="UP000663845">
    <property type="component" value="Unassembled WGS sequence"/>
</dbReference>
<dbReference type="PANTHER" id="PTHR23073">
    <property type="entry name" value="26S PROTEASOME REGULATORY SUBUNIT"/>
    <property type="match status" value="1"/>
</dbReference>
<evidence type="ECO:0000313" key="6">
    <source>
        <dbReference type="EMBL" id="CAF1321622.1"/>
    </source>
</evidence>
<dbReference type="EMBL" id="CAJOAZ010001229">
    <property type="protein sequence ID" value="CAF3785289.1"/>
    <property type="molecule type" value="Genomic_DNA"/>
</dbReference>
<dbReference type="GO" id="GO:0005524">
    <property type="term" value="F:ATP binding"/>
    <property type="evidence" value="ECO:0007669"/>
    <property type="project" value="UniProtKB-KW"/>
</dbReference>
<dbReference type="EMBL" id="CAJNOG010000632">
    <property type="protein sequence ID" value="CAF1321622.1"/>
    <property type="molecule type" value="Genomic_DNA"/>
</dbReference>